<evidence type="ECO:0000313" key="1">
    <source>
        <dbReference type="EMBL" id="KAK9729911.1"/>
    </source>
</evidence>
<evidence type="ECO:0000313" key="2">
    <source>
        <dbReference type="Proteomes" id="UP001458880"/>
    </source>
</evidence>
<dbReference type="EMBL" id="JASPKY010000156">
    <property type="protein sequence ID" value="KAK9729911.1"/>
    <property type="molecule type" value="Genomic_DNA"/>
</dbReference>
<sequence length="139" mass="15719">MYCLYSFSVLQDKLFNFWYEGESLKKVLPARTTNSWLFGWLSFATLQYEGESLKKVLPARTTNSWLFGWLSFATLQPYSELPRINLIESTGLCRPVILSSEIVPEEGLATGLCRPVILSSEIVPEEGLATLSQKEFSVV</sequence>
<proteinExistence type="predicted"/>
<gene>
    <name evidence="1" type="ORF">QE152_g15681</name>
</gene>
<dbReference type="AlphaFoldDB" id="A0AAW1L7U3"/>
<organism evidence="1 2">
    <name type="scientific">Popillia japonica</name>
    <name type="common">Japanese beetle</name>
    <dbReference type="NCBI Taxonomy" id="7064"/>
    <lineage>
        <taxon>Eukaryota</taxon>
        <taxon>Metazoa</taxon>
        <taxon>Ecdysozoa</taxon>
        <taxon>Arthropoda</taxon>
        <taxon>Hexapoda</taxon>
        <taxon>Insecta</taxon>
        <taxon>Pterygota</taxon>
        <taxon>Neoptera</taxon>
        <taxon>Endopterygota</taxon>
        <taxon>Coleoptera</taxon>
        <taxon>Polyphaga</taxon>
        <taxon>Scarabaeiformia</taxon>
        <taxon>Scarabaeidae</taxon>
        <taxon>Rutelinae</taxon>
        <taxon>Popillia</taxon>
    </lineage>
</organism>
<comment type="caution">
    <text evidence="1">The sequence shown here is derived from an EMBL/GenBank/DDBJ whole genome shotgun (WGS) entry which is preliminary data.</text>
</comment>
<keyword evidence="2" id="KW-1185">Reference proteome</keyword>
<accession>A0AAW1L7U3</accession>
<reference evidence="1 2" key="1">
    <citation type="journal article" date="2024" name="BMC Genomics">
        <title>De novo assembly and annotation of Popillia japonica's genome with initial clues to its potential as an invasive pest.</title>
        <authorList>
            <person name="Cucini C."/>
            <person name="Boschi S."/>
            <person name="Funari R."/>
            <person name="Cardaioli E."/>
            <person name="Iannotti N."/>
            <person name="Marturano G."/>
            <person name="Paoli F."/>
            <person name="Bruttini M."/>
            <person name="Carapelli A."/>
            <person name="Frati F."/>
            <person name="Nardi F."/>
        </authorList>
    </citation>
    <scope>NUCLEOTIDE SEQUENCE [LARGE SCALE GENOMIC DNA]</scope>
    <source>
        <strain evidence="1">DMR45628</strain>
    </source>
</reference>
<name>A0AAW1L7U3_POPJA</name>
<protein>
    <submittedName>
        <fullName evidence="1">Uncharacterized protein</fullName>
    </submittedName>
</protein>
<dbReference type="Proteomes" id="UP001458880">
    <property type="component" value="Unassembled WGS sequence"/>
</dbReference>